<keyword evidence="1" id="KW-0067">ATP-binding</keyword>
<organism evidence="6">
    <name type="scientific">Onchocerca flexuosa</name>
    <dbReference type="NCBI Taxonomy" id="387005"/>
    <lineage>
        <taxon>Eukaryota</taxon>
        <taxon>Metazoa</taxon>
        <taxon>Ecdysozoa</taxon>
        <taxon>Nematoda</taxon>
        <taxon>Chromadorea</taxon>
        <taxon>Rhabditida</taxon>
        <taxon>Spirurina</taxon>
        <taxon>Spiruromorpha</taxon>
        <taxon>Filarioidea</taxon>
        <taxon>Onchocercidae</taxon>
        <taxon>Onchocerca</taxon>
    </lineage>
</organism>
<accession>A0A183I6G4</accession>
<feature type="domain" description="AAA ATPase AAA+ lid" evidence="3">
    <location>
        <begin position="79"/>
        <end position="109"/>
    </location>
</feature>
<gene>
    <name evidence="4" type="ORF">OFLC_LOCUS15326</name>
</gene>
<dbReference type="Pfam" id="PF17862">
    <property type="entry name" value="AAA_lid_3"/>
    <property type="match status" value="1"/>
</dbReference>
<dbReference type="InterPro" id="IPR027417">
    <property type="entry name" value="P-loop_NTPase"/>
</dbReference>
<feature type="domain" description="ATPase AAA-type core" evidence="2">
    <location>
        <begin position="3"/>
        <end position="47"/>
    </location>
</feature>
<dbReference type="GO" id="GO:0005524">
    <property type="term" value="F:ATP binding"/>
    <property type="evidence" value="ECO:0007669"/>
    <property type="project" value="UniProtKB-KW"/>
</dbReference>
<proteinExistence type="inferred from homology"/>
<dbReference type="InterPro" id="IPR003960">
    <property type="entry name" value="ATPase_AAA_CS"/>
</dbReference>
<dbReference type="GO" id="GO:0016887">
    <property type="term" value="F:ATP hydrolysis activity"/>
    <property type="evidence" value="ECO:0007669"/>
    <property type="project" value="InterPro"/>
</dbReference>
<sequence>MKTEFLIQMDGMLSSKDDRLLVIGATNRPDELDSAVLRRFPKRILIDIPNAAARLKLIMSLLEKTKTAFDLSVAQKEILAERTNGYSNSDLVALCREAAMVPIRDLSRKDIKNLASTEIRPITMRDFEVAMKAIKPATNDRMLQKLRKYAATTGQID</sequence>
<dbReference type="Proteomes" id="UP000267606">
    <property type="component" value="Unassembled WGS sequence"/>
</dbReference>
<dbReference type="PANTHER" id="PTHR23074:SF83">
    <property type="entry name" value="VACUOLAR PROTEIN SORTING-ASSOCIATED PROTEIN 4A"/>
    <property type="match status" value="1"/>
</dbReference>
<evidence type="ECO:0000313" key="5">
    <source>
        <dbReference type="Proteomes" id="UP000267606"/>
    </source>
</evidence>
<dbReference type="EMBL" id="UZAJ01041960">
    <property type="protein sequence ID" value="VDP21347.1"/>
    <property type="molecule type" value="Genomic_DNA"/>
</dbReference>
<keyword evidence="1" id="KW-0547">Nucleotide-binding</keyword>
<dbReference type="Gene3D" id="3.40.50.300">
    <property type="entry name" value="P-loop containing nucleotide triphosphate hydrolases"/>
    <property type="match status" value="1"/>
</dbReference>
<dbReference type="WBParaSite" id="OFLC_0001533701-mRNA-1">
    <property type="protein sequence ID" value="OFLC_0001533701-mRNA-1"/>
    <property type="gene ID" value="OFLC_0001533701"/>
</dbReference>
<dbReference type="PANTHER" id="PTHR23074">
    <property type="entry name" value="AAA DOMAIN-CONTAINING"/>
    <property type="match status" value="1"/>
</dbReference>
<dbReference type="InterPro" id="IPR050304">
    <property type="entry name" value="MT-severing_AAA_ATPase"/>
</dbReference>
<dbReference type="PROSITE" id="PS00674">
    <property type="entry name" value="AAA"/>
    <property type="match status" value="1"/>
</dbReference>
<dbReference type="SUPFAM" id="SSF52540">
    <property type="entry name" value="P-loop containing nucleoside triphosphate hydrolases"/>
    <property type="match status" value="1"/>
</dbReference>
<reference evidence="4 5" key="2">
    <citation type="submission" date="2018-11" db="EMBL/GenBank/DDBJ databases">
        <authorList>
            <consortium name="Pathogen Informatics"/>
        </authorList>
    </citation>
    <scope>NUCLEOTIDE SEQUENCE [LARGE SCALE GENOMIC DNA]</scope>
</reference>
<dbReference type="InterPro" id="IPR041569">
    <property type="entry name" value="AAA_lid_3"/>
</dbReference>
<evidence type="ECO:0000256" key="1">
    <source>
        <dbReference type="RuleBase" id="RU003651"/>
    </source>
</evidence>
<dbReference type="STRING" id="387005.A0A183I6G4"/>
<keyword evidence="5" id="KW-1185">Reference proteome</keyword>
<reference evidence="6" key="1">
    <citation type="submission" date="2016-06" db="UniProtKB">
        <authorList>
            <consortium name="WormBaseParasite"/>
        </authorList>
    </citation>
    <scope>IDENTIFICATION</scope>
</reference>
<dbReference type="InterPro" id="IPR003959">
    <property type="entry name" value="ATPase_AAA_core"/>
</dbReference>
<evidence type="ECO:0000313" key="4">
    <source>
        <dbReference type="EMBL" id="VDP21347.1"/>
    </source>
</evidence>
<dbReference type="Gene3D" id="1.10.8.60">
    <property type="match status" value="1"/>
</dbReference>
<evidence type="ECO:0000259" key="2">
    <source>
        <dbReference type="Pfam" id="PF00004"/>
    </source>
</evidence>
<dbReference type="AlphaFoldDB" id="A0A183I6G4"/>
<dbReference type="Pfam" id="PF00004">
    <property type="entry name" value="AAA"/>
    <property type="match status" value="1"/>
</dbReference>
<evidence type="ECO:0000313" key="6">
    <source>
        <dbReference type="WBParaSite" id="OFLC_0001533701-mRNA-1"/>
    </source>
</evidence>
<evidence type="ECO:0000259" key="3">
    <source>
        <dbReference type="Pfam" id="PF17862"/>
    </source>
</evidence>
<protein>
    <submittedName>
        <fullName evidence="6">AAA_lid_3 domain-containing protein</fullName>
    </submittedName>
</protein>
<name>A0A183I6G4_9BILA</name>
<dbReference type="FunFam" id="1.10.8.60:FF:000215">
    <property type="entry name" value="BMA-SPAS-1, isoform e"/>
    <property type="match status" value="1"/>
</dbReference>
<comment type="similarity">
    <text evidence="1">Belongs to the AAA ATPase family.</text>
</comment>